<evidence type="ECO:0000313" key="3">
    <source>
        <dbReference type="Proteomes" id="UP001595867"/>
    </source>
</evidence>
<evidence type="ECO:0000313" key="2">
    <source>
        <dbReference type="EMBL" id="MFC4066765.1"/>
    </source>
</evidence>
<sequence>MLTPAFTGPVPGSFGRGKNHPIPGFRPAQGTAQLADDGWLTVGSYADGQPARWMLTDAGRARHALIVGTTSSGATTLLRQVLDAAQAAGADTQAIDTESGGLGPGVHPAACNLTAARAVLAENLAILHTRLTEQGGDPRAPWPALRVLAIDGLHRLTPDRRFTDALATLVRLAPKAGIAVLASTEDPRLSACGGEISRTQLAAHTLVLLRTGSSHDTRLLGVDAAPVPACFADGTNTVGVGYLPRQRPCIPFRAWMP</sequence>
<dbReference type="Proteomes" id="UP001595867">
    <property type="component" value="Unassembled WGS sequence"/>
</dbReference>
<evidence type="ECO:0000256" key="1">
    <source>
        <dbReference type="SAM" id="MobiDB-lite"/>
    </source>
</evidence>
<dbReference type="InterPro" id="IPR027417">
    <property type="entry name" value="P-loop_NTPase"/>
</dbReference>
<keyword evidence="3" id="KW-1185">Reference proteome</keyword>
<name>A0ABV8IYH2_9ACTN</name>
<dbReference type="SUPFAM" id="SSF52540">
    <property type="entry name" value="P-loop containing nucleoside triphosphate hydrolases"/>
    <property type="match status" value="1"/>
</dbReference>
<feature type="region of interest" description="Disordered" evidence="1">
    <location>
        <begin position="1"/>
        <end position="27"/>
    </location>
</feature>
<comment type="caution">
    <text evidence="2">The sequence shown here is derived from an EMBL/GenBank/DDBJ whole genome shotgun (WGS) entry which is preliminary data.</text>
</comment>
<organism evidence="2 3">
    <name type="scientific">Actinoplanes subglobosus</name>
    <dbReference type="NCBI Taxonomy" id="1547892"/>
    <lineage>
        <taxon>Bacteria</taxon>
        <taxon>Bacillati</taxon>
        <taxon>Actinomycetota</taxon>
        <taxon>Actinomycetes</taxon>
        <taxon>Micromonosporales</taxon>
        <taxon>Micromonosporaceae</taxon>
        <taxon>Actinoplanes</taxon>
    </lineage>
</organism>
<dbReference type="EMBL" id="JBHSBL010000016">
    <property type="protein sequence ID" value="MFC4066765.1"/>
    <property type="molecule type" value="Genomic_DNA"/>
</dbReference>
<gene>
    <name evidence="2" type="ORF">ACFO0C_17645</name>
</gene>
<dbReference type="RefSeq" id="WP_378067738.1">
    <property type="nucleotide sequence ID" value="NZ_JBHSBL010000016.1"/>
</dbReference>
<reference evidence="3" key="1">
    <citation type="journal article" date="2019" name="Int. J. Syst. Evol. Microbiol.">
        <title>The Global Catalogue of Microorganisms (GCM) 10K type strain sequencing project: providing services to taxonomists for standard genome sequencing and annotation.</title>
        <authorList>
            <consortium name="The Broad Institute Genomics Platform"/>
            <consortium name="The Broad Institute Genome Sequencing Center for Infectious Disease"/>
            <person name="Wu L."/>
            <person name="Ma J."/>
        </authorList>
    </citation>
    <scope>NUCLEOTIDE SEQUENCE [LARGE SCALE GENOMIC DNA]</scope>
    <source>
        <strain evidence="3">TBRC 5832</strain>
    </source>
</reference>
<protein>
    <recommendedName>
        <fullName evidence="4">FtsK domain-containing protein</fullName>
    </recommendedName>
</protein>
<proteinExistence type="predicted"/>
<dbReference type="Gene3D" id="3.40.50.300">
    <property type="entry name" value="P-loop containing nucleotide triphosphate hydrolases"/>
    <property type="match status" value="1"/>
</dbReference>
<accession>A0ABV8IYH2</accession>
<evidence type="ECO:0008006" key="4">
    <source>
        <dbReference type="Google" id="ProtNLM"/>
    </source>
</evidence>